<feature type="chain" id="PRO_5011434081" evidence="1">
    <location>
        <begin position="24"/>
        <end position="135"/>
    </location>
</feature>
<dbReference type="RefSeq" id="WP_143062208.1">
    <property type="nucleotide sequence ID" value="NZ_FNYE01000003.1"/>
</dbReference>
<dbReference type="OrthoDB" id="6688584at2"/>
<dbReference type="EMBL" id="FNYE01000003">
    <property type="protein sequence ID" value="SEI61132.1"/>
    <property type="molecule type" value="Genomic_DNA"/>
</dbReference>
<organism evidence="2 3">
    <name type="scientific">Paraburkholderia diazotrophica</name>
    <dbReference type="NCBI Taxonomy" id="667676"/>
    <lineage>
        <taxon>Bacteria</taxon>
        <taxon>Pseudomonadati</taxon>
        <taxon>Pseudomonadota</taxon>
        <taxon>Betaproteobacteria</taxon>
        <taxon>Burkholderiales</taxon>
        <taxon>Burkholderiaceae</taxon>
        <taxon>Paraburkholderia</taxon>
    </lineage>
</organism>
<proteinExistence type="predicted"/>
<protein>
    <submittedName>
        <fullName evidence="2">Uncharacterized protein</fullName>
    </submittedName>
</protein>
<reference evidence="3" key="1">
    <citation type="submission" date="2016-10" db="EMBL/GenBank/DDBJ databases">
        <authorList>
            <person name="Varghese N."/>
            <person name="Submissions S."/>
        </authorList>
    </citation>
    <scope>NUCLEOTIDE SEQUENCE [LARGE SCALE GENOMIC DNA]</scope>
    <source>
        <strain evidence="3">LMG 26031</strain>
    </source>
</reference>
<dbReference type="AlphaFoldDB" id="A0A1H6SCJ2"/>
<dbReference type="Proteomes" id="UP000198866">
    <property type="component" value="Unassembled WGS sequence"/>
</dbReference>
<keyword evidence="3" id="KW-1185">Reference proteome</keyword>
<name>A0A1H6SCJ2_9BURK</name>
<keyword evidence="1" id="KW-0732">Signal</keyword>
<evidence type="ECO:0000313" key="3">
    <source>
        <dbReference type="Proteomes" id="UP000198866"/>
    </source>
</evidence>
<gene>
    <name evidence="2" type="ORF">SAMN05192539_10034</name>
</gene>
<sequence length="135" mass="15536">MKYIVRFFILVAALGLSSVASHARSLEAARNHSFDHVEIAYAHDMCFFPYSPVSFCDGRHISEIKNAIASGVGNFNNHYILLEIKEWKPSEYYGNSLMAIDTLTGIAYPLPFDYFSDHINMNNYQVIKNRDWFFP</sequence>
<evidence type="ECO:0000256" key="1">
    <source>
        <dbReference type="SAM" id="SignalP"/>
    </source>
</evidence>
<evidence type="ECO:0000313" key="2">
    <source>
        <dbReference type="EMBL" id="SEI61132.1"/>
    </source>
</evidence>
<accession>A0A1H6SCJ2</accession>
<feature type="signal peptide" evidence="1">
    <location>
        <begin position="1"/>
        <end position="23"/>
    </location>
</feature>